<dbReference type="InterPro" id="IPR005821">
    <property type="entry name" value="Ion_trans_dom"/>
</dbReference>
<comment type="caution">
    <text evidence="15">The sequence shown here is derived from an EMBL/GenBank/DDBJ whole genome shotgun (WGS) entry which is preliminary data.</text>
</comment>
<evidence type="ECO:0000313" key="16">
    <source>
        <dbReference type="Proteomes" id="UP000247409"/>
    </source>
</evidence>
<evidence type="ECO:0000256" key="8">
    <source>
        <dbReference type="ARBA" id="ARBA00022882"/>
    </source>
</evidence>
<evidence type="ECO:0000256" key="3">
    <source>
        <dbReference type="ARBA" id="ARBA00011738"/>
    </source>
</evidence>
<keyword evidence="4" id="KW-0813">Transport</keyword>
<dbReference type="EMBL" id="NBIV01000110">
    <property type="protein sequence ID" value="PXF43801.1"/>
    <property type="molecule type" value="Genomic_DNA"/>
</dbReference>
<feature type="transmembrane region" description="Helical" evidence="13">
    <location>
        <begin position="506"/>
        <end position="523"/>
    </location>
</feature>
<organism evidence="15 16">
    <name type="scientific">Gracilariopsis chorda</name>
    <dbReference type="NCBI Taxonomy" id="448386"/>
    <lineage>
        <taxon>Eukaryota</taxon>
        <taxon>Rhodophyta</taxon>
        <taxon>Florideophyceae</taxon>
        <taxon>Rhodymeniophycidae</taxon>
        <taxon>Gracilariales</taxon>
        <taxon>Gracilariaceae</taxon>
        <taxon>Gracilariopsis</taxon>
    </lineage>
</organism>
<dbReference type="PROSITE" id="PS50222">
    <property type="entry name" value="EF_HAND_2"/>
    <property type="match status" value="1"/>
</dbReference>
<dbReference type="Pfam" id="PF00520">
    <property type="entry name" value="Ion_trans"/>
    <property type="match status" value="2"/>
</dbReference>
<feature type="domain" description="EF-hand" evidence="14">
    <location>
        <begin position="339"/>
        <end position="374"/>
    </location>
</feature>
<feature type="transmembrane region" description="Helical" evidence="13">
    <location>
        <begin position="262"/>
        <end position="285"/>
    </location>
</feature>
<comment type="similarity">
    <text evidence="2">Belongs to the calcium channel alpha-1 subunit (TC 1.A.1.11) family. Two pore calcium channel subfamily.</text>
</comment>
<dbReference type="InterPro" id="IPR002048">
    <property type="entry name" value="EF_hand_dom"/>
</dbReference>
<dbReference type="SUPFAM" id="SSF81324">
    <property type="entry name" value="Voltage-gated potassium channels"/>
    <property type="match status" value="2"/>
</dbReference>
<sequence length="713" mass="81600">MSESNLLLPTLSCHERAAWIVDETTRGAPIPNAQSIPRTRLSRDRYLFVENTRYVRQLAVIALILLSFFELPSYCSPHRQCVAVDGTSASLSLSGVPYISPLPQFLFNIFLLAILIFFFIYDTLYLPGTALHIHPKRLSLLFSALVLDAVYVIAFAGYPPFRLAPFLRALLPLFYFHSLRECTTAILAVLNPFFDVVTIVALFTFIFGWIVTLVFHDVPEADRYFGNLVTGLYSAFTSLTTADWPMQIMAVLDVSRPSALLFLAFILIGVLMLFNVLLAVVYNAYTGHMEDLVVRKLQDRRYSLGLAYDVLTEQDGVVTLPDVRLLFDELRKNKKHSHMDDQQTQLLFTALDRDGDETISRDEFLGIVDALQLRFVLELENVSPVERFFPSFYHTEGWQNVAKYVRSKSFSYVIDMVMIVNVLVVLLESTMDLREKDTPKSVLIFAAIECGFSFVYILEMVAKTASQGFDRYWRDYGNRFDFAVTWLLLAGAIYALYPYTENDRTIVRYLVLLRCLRLFTLFAKMPRFRKLVQVFTVLVPASAPLFSFFFLSLYVFTAAGVEMFGGLIYRNNPALNPDNNQLVDAFVGNDYWTLNFNDMAAGWYTLFSSVIVAYLTEIAEAIAATSRFGSWTKWFFILNFVVNSLIVSNCVLAFVVDLFVMQDEDDEDELILSDLQGRYGSKRVKILHRYSTAEEVYRTMFRDRVNEVLSKDD</sequence>
<dbReference type="Gene3D" id="1.20.120.350">
    <property type="entry name" value="Voltage-gated potassium channels. Chain C"/>
    <property type="match status" value="1"/>
</dbReference>
<keyword evidence="11 13" id="KW-0472">Membrane</keyword>
<dbReference type="OrthoDB" id="3583at2759"/>
<evidence type="ECO:0000256" key="2">
    <source>
        <dbReference type="ARBA" id="ARBA00009286"/>
    </source>
</evidence>
<keyword evidence="8" id="KW-0851">Voltage-gated channel</keyword>
<feature type="transmembrane region" description="Helical" evidence="13">
    <location>
        <begin position="535"/>
        <end position="556"/>
    </location>
</feature>
<feature type="transmembrane region" description="Helical" evidence="13">
    <location>
        <begin position="482"/>
        <end position="500"/>
    </location>
</feature>
<comment type="subunit">
    <text evidence="3">Homodimer.</text>
</comment>
<dbReference type="PANTHER" id="PTHR46988:SF2">
    <property type="entry name" value="TWO PORE CALCIUM CHANNEL PROTEIN 1"/>
    <property type="match status" value="1"/>
</dbReference>
<feature type="transmembrane region" description="Helical" evidence="13">
    <location>
        <begin position="409"/>
        <end position="427"/>
    </location>
</feature>
<feature type="transmembrane region" description="Helical" evidence="13">
    <location>
        <begin position="196"/>
        <end position="215"/>
    </location>
</feature>
<feature type="transmembrane region" description="Helical" evidence="13">
    <location>
        <begin position="601"/>
        <end position="622"/>
    </location>
</feature>
<dbReference type="InterPro" id="IPR011992">
    <property type="entry name" value="EF-hand-dom_pair"/>
</dbReference>
<dbReference type="Gene3D" id="1.10.287.70">
    <property type="match status" value="2"/>
</dbReference>
<evidence type="ECO:0000256" key="1">
    <source>
        <dbReference type="ARBA" id="ARBA00004141"/>
    </source>
</evidence>
<feature type="transmembrane region" description="Helical" evidence="13">
    <location>
        <begin position="634"/>
        <end position="656"/>
    </location>
</feature>
<keyword evidence="10" id="KW-0406">Ion transport</keyword>
<gene>
    <name evidence="15" type="ORF">BWQ96_06422</name>
</gene>
<accession>A0A2V3INY8</accession>
<keyword evidence="16" id="KW-1185">Reference proteome</keyword>
<dbReference type="GO" id="GO:0034702">
    <property type="term" value="C:monoatomic ion channel complex"/>
    <property type="evidence" value="ECO:0007669"/>
    <property type="project" value="UniProtKB-KW"/>
</dbReference>
<evidence type="ECO:0000256" key="12">
    <source>
        <dbReference type="ARBA" id="ARBA00023303"/>
    </source>
</evidence>
<keyword evidence="5 13" id="KW-0812">Transmembrane</keyword>
<evidence type="ECO:0000256" key="13">
    <source>
        <dbReference type="SAM" id="Phobius"/>
    </source>
</evidence>
<keyword evidence="6" id="KW-0677">Repeat</keyword>
<keyword evidence="12" id="KW-0407">Ion channel</keyword>
<dbReference type="PANTHER" id="PTHR46988">
    <property type="entry name" value="TWO PORE CALCIUM CHANNEL PROTEIN 1"/>
    <property type="match status" value="1"/>
</dbReference>
<evidence type="ECO:0000256" key="5">
    <source>
        <dbReference type="ARBA" id="ARBA00022692"/>
    </source>
</evidence>
<evidence type="ECO:0000256" key="11">
    <source>
        <dbReference type="ARBA" id="ARBA00023136"/>
    </source>
</evidence>
<dbReference type="SUPFAM" id="SSF47473">
    <property type="entry name" value="EF-hand"/>
    <property type="match status" value="1"/>
</dbReference>
<reference evidence="15 16" key="1">
    <citation type="journal article" date="2018" name="Mol. Biol. Evol.">
        <title>Analysis of the draft genome of the red seaweed Gracilariopsis chorda provides insights into genome size evolution in Rhodophyta.</title>
        <authorList>
            <person name="Lee J."/>
            <person name="Yang E.C."/>
            <person name="Graf L."/>
            <person name="Yang J.H."/>
            <person name="Qiu H."/>
            <person name="Zel Zion U."/>
            <person name="Chan C.X."/>
            <person name="Stephens T.G."/>
            <person name="Weber A.P.M."/>
            <person name="Boo G.H."/>
            <person name="Boo S.M."/>
            <person name="Kim K.M."/>
            <person name="Shin Y."/>
            <person name="Jung M."/>
            <person name="Lee S.J."/>
            <person name="Yim H.S."/>
            <person name="Lee J.H."/>
            <person name="Bhattacharya D."/>
            <person name="Yoon H.S."/>
        </authorList>
    </citation>
    <scope>NUCLEOTIDE SEQUENCE [LARGE SCALE GENOMIC DNA]</scope>
    <source>
        <strain evidence="15 16">SKKU-2015</strain>
        <tissue evidence="15">Whole body</tissue>
    </source>
</reference>
<evidence type="ECO:0000256" key="6">
    <source>
        <dbReference type="ARBA" id="ARBA00022737"/>
    </source>
</evidence>
<dbReference type="InterPro" id="IPR027359">
    <property type="entry name" value="Volt_channel_dom_sf"/>
</dbReference>
<feature type="transmembrane region" description="Helical" evidence="13">
    <location>
        <begin position="224"/>
        <end position="242"/>
    </location>
</feature>
<feature type="transmembrane region" description="Helical" evidence="13">
    <location>
        <begin position="442"/>
        <end position="461"/>
    </location>
</feature>
<dbReference type="InterPro" id="IPR044581">
    <property type="entry name" value="TPC1_plant"/>
</dbReference>
<evidence type="ECO:0000256" key="10">
    <source>
        <dbReference type="ARBA" id="ARBA00023065"/>
    </source>
</evidence>
<dbReference type="GO" id="GO:0005245">
    <property type="term" value="F:voltage-gated calcium channel activity"/>
    <property type="evidence" value="ECO:0007669"/>
    <property type="project" value="InterPro"/>
</dbReference>
<dbReference type="STRING" id="448386.A0A2V3INY8"/>
<keyword evidence="7" id="KW-0106">Calcium</keyword>
<evidence type="ECO:0000256" key="4">
    <source>
        <dbReference type="ARBA" id="ARBA00022448"/>
    </source>
</evidence>
<comment type="subcellular location">
    <subcellularLocation>
        <location evidence="1">Membrane</location>
        <topology evidence="1">Multi-pass membrane protein</topology>
    </subcellularLocation>
</comment>
<proteinExistence type="inferred from homology"/>
<evidence type="ECO:0000256" key="9">
    <source>
        <dbReference type="ARBA" id="ARBA00022989"/>
    </source>
</evidence>
<dbReference type="Gene3D" id="1.10.238.10">
    <property type="entry name" value="EF-hand"/>
    <property type="match status" value="1"/>
</dbReference>
<feature type="transmembrane region" description="Helical" evidence="13">
    <location>
        <begin position="105"/>
        <end position="126"/>
    </location>
</feature>
<evidence type="ECO:0000313" key="15">
    <source>
        <dbReference type="EMBL" id="PXF43801.1"/>
    </source>
</evidence>
<evidence type="ECO:0000256" key="7">
    <source>
        <dbReference type="ARBA" id="ARBA00022837"/>
    </source>
</evidence>
<feature type="transmembrane region" description="Helical" evidence="13">
    <location>
        <begin position="138"/>
        <end position="158"/>
    </location>
</feature>
<dbReference type="GO" id="GO:0005509">
    <property type="term" value="F:calcium ion binding"/>
    <property type="evidence" value="ECO:0007669"/>
    <property type="project" value="InterPro"/>
</dbReference>
<dbReference type="AlphaFoldDB" id="A0A2V3INY8"/>
<protein>
    <submittedName>
        <fullName evidence="15">Two pore calcium channel protein 1</fullName>
    </submittedName>
</protein>
<keyword evidence="9 13" id="KW-1133">Transmembrane helix</keyword>
<dbReference type="Proteomes" id="UP000247409">
    <property type="component" value="Unassembled WGS sequence"/>
</dbReference>
<evidence type="ECO:0000259" key="14">
    <source>
        <dbReference type="PROSITE" id="PS50222"/>
    </source>
</evidence>
<name>A0A2V3INY8_9FLOR</name>